<keyword evidence="9" id="KW-1185">Reference proteome</keyword>
<dbReference type="AlphaFoldDB" id="A0A6G8ARI9"/>
<evidence type="ECO:0000256" key="5">
    <source>
        <dbReference type="ARBA" id="ARBA00023163"/>
    </source>
</evidence>
<dbReference type="InterPro" id="IPR011605">
    <property type="entry name" value="NusB_fam"/>
</dbReference>
<keyword evidence="3 6" id="KW-0694">RNA-binding</keyword>
<keyword evidence="5 6" id="KW-0804">Transcription</keyword>
<evidence type="ECO:0000256" key="6">
    <source>
        <dbReference type="HAMAP-Rule" id="MF_00073"/>
    </source>
</evidence>
<comment type="similarity">
    <text evidence="1 6">Belongs to the NusB family.</text>
</comment>
<dbReference type="InterPro" id="IPR006027">
    <property type="entry name" value="NusB_RsmB_TIM44"/>
</dbReference>
<dbReference type="PANTHER" id="PTHR11078">
    <property type="entry name" value="N UTILIZATION SUBSTANCE PROTEIN B-RELATED"/>
    <property type="match status" value="1"/>
</dbReference>
<reference evidence="8 9" key="1">
    <citation type="submission" date="2020-03" db="EMBL/GenBank/DDBJ databases">
        <title>Vagococcus sp. nov., isolated from beetles.</title>
        <authorList>
            <person name="Hyun D.-W."/>
            <person name="Bae J.-W."/>
        </authorList>
    </citation>
    <scope>NUCLEOTIDE SEQUENCE [LARGE SCALE GENOMIC DNA]</scope>
    <source>
        <strain evidence="8 9">HDW17B</strain>
    </source>
</reference>
<dbReference type="GO" id="GO:0031564">
    <property type="term" value="P:transcription antitermination"/>
    <property type="evidence" value="ECO:0007669"/>
    <property type="project" value="UniProtKB-KW"/>
</dbReference>
<dbReference type="Gene3D" id="1.10.940.10">
    <property type="entry name" value="NusB-like"/>
    <property type="match status" value="1"/>
</dbReference>
<dbReference type="Proteomes" id="UP000501747">
    <property type="component" value="Chromosome"/>
</dbReference>
<feature type="domain" description="NusB/RsmB/TIM44" evidence="7">
    <location>
        <begin position="12"/>
        <end position="140"/>
    </location>
</feature>
<dbReference type="GO" id="GO:0003723">
    <property type="term" value="F:RNA binding"/>
    <property type="evidence" value="ECO:0007669"/>
    <property type="project" value="UniProtKB-UniRule"/>
</dbReference>
<evidence type="ECO:0000256" key="3">
    <source>
        <dbReference type="ARBA" id="ARBA00022884"/>
    </source>
</evidence>
<accession>A0A6G8ARI9</accession>
<proteinExistence type="inferred from homology"/>
<dbReference type="GO" id="GO:0006353">
    <property type="term" value="P:DNA-templated transcription termination"/>
    <property type="evidence" value="ECO:0007669"/>
    <property type="project" value="UniProtKB-UniRule"/>
</dbReference>
<dbReference type="HAMAP" id="MF_00073">
    <property type="entry name" value="NusB"/>
    <property type="match status" value="1"/>
</dbReference>
<organism evidence="8 9">
    <name type="scientific">Vagococcus hydrophili</name>
    <dbReference type="NCBI Taxonomy" id="2714947"/>
    <lineage>
        <taxon>Bacteria</taxon>
        <taxon>Bacillati</taxon>
        <taxon>Bacillota</taxon>
        <taxon>Bacilli</taxon>
        <taxon>Lactobacillales</taxon>
        <taxon>Enterococcaceae</taxon>
        <taxon>Vagococcus</taxon>
    </lineage>
</organism>
<dbReference type="EMBL" id="CP049887">
    <property type="protein sequence ID" value="QIL47543.1"/>
    <property type="molecule type" value="Genomic_DNA"/>
</dbReference>
<gene>
    <name evidence="6 8" type="primary">nusB</name>
    <name evidence="8" type="ORF">G7082_02830</name>
</gene>
<dbReference type="KEGG" id="vhy:G7082_02830"/>
<keyword evidence="2 6" id="KW-0889">Transcription antitermination</keyword>
<evidence type="ECO:0000256" key="2">
    <source>
        <dbReference type="ARBA" id="ARBA00022814"/>
    </source>
</evidence>
<dbReference type="Pfam" id="PF01029">
    <property type="entry name" value="NusB"/>
    <property type="match status" value="1"/>
</dbReference>
<protein>
    <recommendedName>
        <fullName evidence="6">Transcription antitermination protein NusB</fullName>
    </recommendedName>
    <alternativeName>
        <fullName evidence="6">Antitermination factor NusB</fullName>
    </alternativeName>
</protein>
<dbReference type="NCBIfam" id="NF001223">
    <property type="entry name" value="PRK00202.1-1"/>
    <property type="match status" value="1"/>
</dbReference>
<dbReference type="GO" id="GO:0005829">
    <property type="term" value="C:cytosol"/>
    <property type="evidence" value="ECO:0007669"/>
    <property type="project" value="TreeGrafter"/>
</dbReference>
<evidence type="ECO:0000256" key="1">
    <source>
        <dbReference type="ARBA" id="ARBA00005952"/>
    </source>
</evidence>
<evidence type="ECO:0000256" key="4">
    <source>
        <dbReference type="ARBA" id="ARBA00023015"/>
    </source>
</evidence>
<evidence type="ECO:0000259" key="7">
    <source>
        <dbReference type="Pfam" id="PF01029"/>
    </source>
</evidence>
<dbReference type="NCBIfam" id="TIGR01951">
    <property type="entry name" value="nusB"/>
    <property type="match status" value="1"/>
</dbReference>
<keyword evidence="4 6" id="KW-0805">Transcription regulation</keyword>
<comment type="function">
    <text evidence="6">Involved in transcription antitermination. Required for transcription of ribosomal RNA (rRNA) genes. Binds specifically to the boxA antiterminator sequence of the ribosomal RNA (rrn) operons.</text>
</comment>
<sequence>MRKNRVDLTRHQLREVAFQVNFSMLYLEDIEIDQAIENVLDLYEGQQSEEIPQYVKVVVAGVKERQAELDQHIEKHLKRWTVSRIAKTDLTILRLALFEMFYVSDIPHKVSLNEALELAKTFSDDESRRFINGVLSSVMKEIDSDN</sequence>
<evidence type="ECO:0000313" key="9">
    <source>
        <dbReference type="Proteomes" id="UP000501747"/>
    </source>
</evidence>
<name>A0A6G8ARI9_9ENTE</name>
<dbReference type="SUPFAM" id="SSF48013">
    <property type="entry name" value="NusB-like"/>
    <property type="match status" value="1"/>
</dbReference>
<dbReference type="InterPro" id="IPR035926">
    <property type="entry name" value="NusB-like_sf"/>
</dbReference>
<dbReference type="PANTHER" id="PTHR11078:SF3">
    <property type="entry name" value="ANTITERMINATION NUSB DOMAIN-CONTAINING PROTEIN"/>
    <property type="match status" value="1"/>
</dbReference>
<evidence type="ECO:0000313" key="8">
    <source>
        <dbReference type="EMBL" id="QIL47543.1"/>
    </source>
</evidence>